<dbReference type="EMBL" id="ABOU02000035">
    <property type="protein sequence ID" value="EDY32625.1"/>
    <property type="molecule type" value="Genomic_DNA"/>
</dbReference>
<name>B5CQ24_9FIRM</name>
<comment type="caution">
    <text evidence="1">The sequence shown here is derived from an EMBL/GenBank/DDBJ whole genome shotgun (WGS) entry which is preliminary data.</text>
</comment>
<dbReference type="AlphaFoldDB" id="B5CQ24"/>
<reference evidence="1 2" key="1">
    <citation type="submission" date="2008-08" db="EMBL/GenBank/DDBJ databases">
        <title>Draft genome sequence of Ruminococcus lactaris ATCC 29176.</title>
        <authorList>
            <person name="Sudarsanam P."/>
            <person name="Ley R."/>
            <person name="Guruge J."/>
            <person name="Turnbaugh P.J."/>
            <person name="Mahowald M."/>
            <person name="Liep D."/>
            <person name="Gordon J."/>
        </authorList>
    </citation>
    <scope>NUCLEOTIDE SEQUENCE [LARGE SCALE GENOMIC DNA]</scope>
    <source>
        <strain evidence="1 2">ATCC 29176</strain>
    </source>
</reference>
<organism evidence="1 2">
    <name type="scientific">[Ruminococcus] lactaris ATCC 29176</name>
    <dbReference type="NCBI Taxonomy" id="471875"/>
    <lineage>
        <taxon>Bacteria</taxon>
        <taxon>Bacillati</taxon>
        <taxon>Bacillota</taxon>
        <taxon>Clostridia</taxon>
        <taxon>Lachnospirales</taxon>
        <taxon>Lachnospiraceae</taxon>
        <taxon>Mediterraneibacter</taxon>
    </lineage>
</organism>
<reference evidence="1 2" key="2">
    <citation type="submission" date="2008-08" db="EMBL/GenBank/DDBJ databases">
        <authorList>
            <person name="Fulton L."/>
            <person name="Clifton S."/>
            <person name="Fulton B."/>
            <person name="Xu J."/>
            <person name="Minx P."/>
            <person name="Pepin K.H."/>
            <person name="Johnson M."/>
            <person name="Bhonagiri V."/>
            <person name="Nash W.E."/>
            <person name="Mardis E.R."/>
            <person name="Wilson R.K."/>
        </authorList>
    </citation>
    <scope>NUCLEOTIDE SEQUENCE [LARGE SCALE GENOMIC DNA]</scope>
    <source>
        <strain evidence="1 2">ATCC 29176</strain>
    </source>
</reference>
<gene>
    <name evidence="1" type="ORF">RUMLAC_01569</name>
</gene>
<dbReference type="Proteomes" id="UP000003254">
    <property type="component" value="Unassembled WGS sequence"/>
</dbReference>
<evidence type="ECO:0000313" key="1">
    <source>
        <dbReference type="EMBL" id="EDY32625.1"/>
    </source>
</evidence>
<dbReference type="HOGENOM" id="CLU_3257420_0_0_9"/>
<keyword evidence="2" id="KW-1185">Reference proteome</keyword>
<sequence length="42" mass="5056">MKFKEQSFTLFAYTNYMAIQGYHRLKTLDFKEKGAFHHSLVQ</sequence>
<evidence type="ECO:0000313" key="2">
    <source>
        <dbReference type="Proteomes" id="UP000003254"/>
    </source>
</evidence>
<proteinExistence type="predicted"/>
<accession>B5CQ24</accession>
<protein>
    <submittedName>
        <fullName evidence="1">Uncharacterized protein</fullName>
    </submittedName>
</protein>